<dbReference type="AlphaFoldDB" id="A0A087DDE4"/>
<evidence type="ECO:0000256" key="1">
    <source>
        <dbReference type="ARBA" id="ARBA00022801"/>
    </source>
</evidence>
<dbReference type="GeneID" id="85164826"/>
<accession>A0A087DDE4</accession>
<dbReference type="eggNOG" id="COG3764">
    <property type="taxonomic scope" value="Bacteria"/>
</dbReference>
<feature type="active site" description="Acyl-thioester intermediate" evidence="2">
    <location>
        <position position="237"/>
    </location>
</feature>
<name>A0A087DDE4_9BIFI</name>
<feature type="compositionally biased region" description="Basic and acidic residues" evidence="3">
    <location>
        <begin position="303"/>
        <end position="323"/>
    </location>
</feature>
<organism evidence="5 6">
    <name type="scientific">Bifidobacterium scardovii</name>
    <dbReference type="NCBI Taxonomy" id="158787"/>
    <lineage>
        <taxon>Bacteria</taxon>
        <taxon>Bacillati</taxon>
        <taxon>Actinomycetota</taxon>
        <taxon>Actinomycetes</taxon>
        <taxon>Bifidobacteriales</taxon>
        <taxon>Bifidobacteriaceae</taxon>
        <taxon>Bifidobacterium</taxon>
    </lineage>
</organism>
<keyword evidence="4" id="KW-0472">Membrane</keyword>
<evidence type="ECO:0000256" key="4">
    <source>
        <dbReference type="SAM" id="Phobius"/>
    </source>
</evidence>
<dbReference type="STRING" id="158787.BSCA_0032"/>
<feature type="compositionally biased region" description="Basic residues" evidence="3">
    <location>
        <begin position="335"/>
        <end position="358"/>
    </location>
</feature>
<dbReference type="EMBL" id="JGZO01000012">
    <property type="protein sequence ID" value="KFI93544.1"/>
    <property type="molecule type" value="Genomic_DNA"/>
</dbReference>
<dbReference type="SUPFAM" id="SSF63817">
    <property type="entry name" value="Sortase"/>
    <property type="match status" value="1"/>
</dbReference>
<feature type="transmembrane region" description="Helical" evidence="4">
    <location>
        <begin position="269"/>
        <end position="290"/>
    </location>
</feature>
<dbReference type="GO" id="GO:0016787">
    <property type="term" value="F:hydrolase activity"/>
    <property type="evidence" value="ECO:0007669"/>
    <property type="project" value="UniProtKB-KW"/>
</dbReference>
<dbReference type="NCBIfam" id="NF033745">
    <property type="entry name" value="class_C_sortase"/>
    <property type="match status" value="1"/>
</dbReference>
<proteinExistence type="predicted"/>
<keyword evidence="6" id="KW-1185">Reference proteome</keyword>
<evidence type="ECO:0000313" key="5">
    <source>
        <dbReference type="EMBL" id="KFI93544.1"/>
    </source>
</evidence>
<keyword evidence="4" id="KW-0812">Transmembrane</keyword>
<dbReference type="InterPro" id="IPR023365">
    <property type="entry name" value="Sortase_dom-sf"/>
</dbReference>
<gene>
    <name evidence="5" type="ORF">BSCA_0032</name>
</gene>
<dbReference type="NCBIfam" id="TIGR01076">
    <property type="entry name" value="sortase_fam"/>
    <property type="match status" value="1"/>
</dbReference>
<dbReference type="Gene3D" id="2.40.260.10">
    <property type="entry name" value="Sortase"/>
    <property type="match status" value="1"/>
</dbReference>
<dbReference type="Pfam" id="PF04203">
    <property type="entry name" value="Sortase"/>
    <property type="match status" value="1"/>
</dbReference>
<dbReference type="OrthoDB" id="5242161at2"/>
<dbReference type="CDD" id="cd05827">
    <property type="entry name" value="Sortase_C"/>
    <property type="match status" value="1"/>
</dbReference>
<dbReference type="InterPro" id="IPR042002">
    <property type="entry name" value="Sortase_C"/>
</dbReference>
<feature type="active site" description="Proton donor/acceptor" evidence="2">
    <location>
        <position position="175"/>
    </location>
</feature>
<feature type="transmembrane region" description="Helical" evidence="4">
    <location>
        <begin position="20"/>
        <end position="40"/>
    </location>
</feature>
<dbReference type="RefSeq" id="WP_070098285.1">
    <property type="nucleotide sequence ID" value="NZ_CAUPKV010000067.1"/>
</dbReference>
<reference evidence="5 6" key="1">
    <citation type="submission" date="2014-03" db="EMBL/GenBank/DDBJ databases">
        <title>Genomics of Bifidobacteria.</title>
        <authorList>
            <person name="Ventura M."/>
            <person name="Milani C."/>
            <person name="Lugli G.A."/>
        </authorList>
    </citation>
    <scope>NUCLEOTIDE SEQUENCE [LARGE SCALE GENOMIC DNA]</scope>
    <source>
        <strain evidence="5 6">LMG 21589</strain>
    </source>
</reference>
<keyword evidence="4" id="KW-1133">Transmembrane helix</keyword>
<sequence length="358" mass="38801">MAVIAHHVTERYDVLRAWTFSKVAALIGVVAIVGVVIFLYPDISNWTNQYYQVQILRNLQEQERHATPPAIEQIDNALRYNQALQSGAIVGANERLPIADGHANGMTDGGLLPYDQQLNIDGTGIMGRIRIPKIDVDLPIYHGTSEETLLKGVGHLEGTSLPVGGESTHSVLTGHRGLASAKIFTDLDRIVSGDSFVVEILGQAFTYRVFDVRVVEPSETQYLKTQPGKDLMTLVTCTPIGINSHRILVTGERVVPTPQRDKDDVGKNIAVPFPMWAVWLGLALVLVGLYQWRMGFVTVPAGRDGESRDGGPREGGVRDEGSREGGSQGAGPRKAGPRKAGPRKAGPRKAGKGRGRHA</sequence>
<evidence type="ECO:0000313" key="6">
    <source>
        <dbReference type="Proteomes" id="UP000029033"/>
    </source>
</evidence>
<feature type="region of interest" description="Disordered" evidence="3">
    <location>
        <begin position="301"/>
        <end position="358"/>
    </location>
</feature>
<dbReference type="InterPro" id="IPR005754">
    <property type="entry name" value="Sortase"/>
</dbReference>
<evidence type="ECO:0000256" key="3">
    <source>
        <dbReference type="SAM" id="MobiDB-lite"/>
    </source>
</evidence>
<keyword evidence="1" id="KW-0378">Hydrolase</keyword>
<evidence type="ECO:0000256" key="2">
    <source>
        <dbReference type="PIRSR" id="PIRSR605754-1"/>
    </source>
</evidence>
<comment type="caution">
    <text evidence="5">The sequence shown here is derived from an EMBL/GenBank/DDBJ whole genome shotgun (WGS) entry which is preliminary data.</text>
</comment>
<dbReference type="Proteomes" id="UP000029033">
    <property type="component" value="Unassembled WGS sequence"/>
</dbReference>
<protein>
    <submittedName>
        <fullName evidence="5">Fimbrial protein</fullName>
    </submittedName>
</protein>